<gene>
    <name evidence="3" type="ORF">A2U01_0024888</name>
</gene>
<evidence type="ECO:0000259" key="2">
    <source>
        <dbReference type="SMART" id="SM01314"/>
    </source>
</evidence>
<feature type="compositionally biased region" description="Low complexity" evidence="1">
    <location>
        <begin position="137"/>
        <end position="149"/>
    </location>
</feature>
<keyword evidence="3" id="KW-0547">Nucleotide-binding</keyword>
<comment type="caution">
    <text evidence="3">The sequence shown here is derived from an EMBL/GenBank/DDBJ whole genome shotgun (WGS) entry which is preliminary data.</text>
</comment>
<evidence type="ECO:0000313" key="4">
    <source>
        <dbReference type="Proteomes" id="UP000265520"/>
    </source>
</evidence>
<keyword evidence="3" id="KW-0067">ATP-binding</keyword>
<dbReference type="SMART" id="SM01314">
    <property type="entry name" value="SnAC"/>
    <property type="match status" value="1"/>
</dbReference>
<feature type="non-terminal residue" evidence="3">
    <location>
        <position position="175"/>
    </location>
</feature>
<sequence length="175" mass="19210">MSVCSESELDVFEAVDRKRKECELATWKKLVLGHEADGSDVIPPPLPPRLVTDEDLKQFNEAMKIYDVVPKGEVESNGVKRKRGALGGLDTQHYGRGKRAREVRSYEEQWTEEEFEKMCQAETQDSPKVKVAEMTNTSSPVASSTVTTPIATVPQPASTVPQLAATVPQPAATVP</sequence>
<reference evidence="3 4" key="1">
    <citation type="journal article" date="2018" name="Front. Plant Sci.">
        <title>Red Clover (Trifolium pratense) and Zigzag Clover (T. medium) - A Picture of Genomic Similarities and Differences.</title>
        <authorList>
            <person name="Dluhosova J."/>
            <person name="Istvanek J."/>
            <person name="Nedelnik J."/>
            <person name="Repkova J."/>
        </authorList>
    </citation>
    <scope>NUCLEOTIDE SEQUENCE [LARGE SCALE GENOMIC DNA]</scope>
    <source>
        <strain evidence="4">cv. 10/8</strain>
        <tissue evidence="3">Leaf</tissue>
    </source>
</reference>
<keyword evidence="4" id="KW-1185">Reference proteome</keyword>
<dbReference type="Pfam" id="PF14619">
    <property type="entry name" value="SnAC"/>
    <property type="match status" value="1"/>
</dbReference>
<protein>
    <submittedName>
        <fullName evidence="3">Helicase swr1</fullName>
    </submittedName>
</protein>
<feature type="domain" description="Snf2 ATP coupling" evidence="2">
    <location>
        <begin position="15"/>
        <end position="116"/>
    </location>
</feature>
<accession>A0A392NVK3</accession>
<dbReference type="GO" id="GO:0042393">
    <property type="term" value="F:histone binding"/>
    <property type="evidence" value="ECO:0007669"/>
    <property type="project" value="InterPro"/>
</dbReference>
<organism evidence="3 4">
    <name type="scientific">Trifolium medium</name>
    <dbReference type="NCBI Taxonomy" id="97028"/>
    <lineage>
        <taxon>Eukaryota</taxon>
        <taxon>Viridiplantae</taxon>
        <taxon>Streptophyta</taxon>
        <taxon>Embryophyta</taxon>
        <taxon>Tracheophyta</taxon>
        <taxon>Spermatophyta</taxon>
        <taxon>Magnoliopsida</taxon>
        <taxon>eudicotyledons</taxon>
        <taxon>Gunneridae</taxon>
        <taxon>Pentapetalae</taxon>
        <taxon>rosids</taxon>
        <taxon>fabids</taxon>
        <taxon>Fabales</taxon>
        <taxon>Fabaceae</taxon>
        <taxon>Papilionoideae</taxon>
        <taxon>50 kb inversion clade</taxon>
        <taxon>NPAAA clade</taxon>
        <taxon>Hologalegina</taxon>
        <taxon>IRL clade</taxon>
        <taxon>Trifolieae</taxon>
        <taxon>Trifolium</taxon>
    </lineage>
</organism>
<dbReference type="InterPro" id="IPR029295">
    <property type="entry name" value="SnAC"/>
</dbReference>
<keyword evidence="3" id="KW-0347">Helicase</keyword>
<name>A0A392NVK3_9FABA</name>
<feature type="region of interest" description="Disordered" evidence="1">
    <location>
        <begin position="124"/>
        <end position="175"/>
    </location>
</feature>
<evidence type="ECO:0000313" key="3">
    <source>
        <dbReference type="EMBL" id="MCI03847.1"/>
    </source>
</evidence>
<dbReference type="Proteomes" id="UP000265520">
    <property type="component" value="Unassembled WGS sequence"/>
</dbReference>
<feature type="region of interest" description="Disordered" evidence="1">
    <location>
        <begin position="79"/>
        <end position="100"/>
    </location>
</feature>
<dbReference type="EMBL" id="LXQA010053471">
    <property type="protein sequence ID" value="MCI03847.1"/>
    <property type="molecule type" value="Genomic_DNA"/>
</dbReference>
<feature type="compositionally biased region" description="Low complexity" evidence="1">
    <location>
        <begin position="160"/>
        <end position="175"/>
    </location>
</feature>
<evidence type="ECO:0000256" key="1">
    <source>
        <dbReference type="SAM" id="MobiDB-lite"/>
    </source>
</evidence>
<dbReference type="AlphaFoldDB" id="A0A392NVK3"/>
<proteinExistence type="predicted"/>
<keyword evidence="3" id="KW-0378">Hydrolase</keyword>
<dbReference type="GO" id="GO:0004386">
    <property type="term" value="F:helicase activity"/>
    <property type="evidence" value="ECO:0007669"/>
    <property type="project" value="UniProtKB-KW"/>
</dbReference>